<dbReference type="InterPro" id="IPR037185">
    <property type="entry name" value="EmrE-like"/>
</dbReference>
<sequence length="307" mass="33568">MEKRNTLPILAGMGMATIFGMSFMFSKLALDVSSPIELISFRFLFAFLAMSILVAFKIVRVDFKGKNLKNLFLLSLSQPITYFIFESYGIKMTSSSQAGIMVALIPIFVAGFGVLFLGEKTTKGELFFIILSVAGVGFTAYAKNSDPSSEVLGIVMLMGAVISASFFNIISRKISSEFSSSERTYSMMFLGALSFNLINIISKTISGNINSYFAPITKPEFIIALLYLSLLSSIVAFFLVNYSLTHLEASKAAVFSNLATVVSIIAGVVFLKESFTQHQILGSLMILSGVFGAQYLGIMKKRKIIKI</sequence>
<comment type="similarity">
    <text evidence="2">Belongs to the EamA transporter family.</text>
</comment>
<dbReference type="InterPro" id="IPR050638">
    <property type="entry name" value="AA-Vitamin_Transporters"/>
</dbReference>
<evidence type="ECO:0000256" key="5">
    <source>
        <dbReference type="ARBA" id="ARBA00022989"/>
    </source>
</evidence>
<feature type="transmembrane region" description="Helical" evidence="7">
    <location>
        <begin position="277"/>
        <end position="298"/>
    </location>
</feature>
<name>A0ABS4KFZ1_9FIRM</name>
<reference evidence="9 10" key="1">
    <citation type="submission" date="2021-03" db="EMBL/GenBank/DDBJ databases">
        <title>Genomic Encyclopedia of Type Strains, Phase IV (KMG-IV): sequencing the most valuable type-strain genomes for metagenomic binning, comparative biology and taxonomic classification.</title>
        <authorList>
            <person name="Goeker M."/>
        </authorList>
    </citation>
    <scope>NUCLEOTIDE SEQUENCE [LARGE SCALE GENOMIC DNA]</scope>
    <source>
        <strain evidence="9 10">DSM 27512</strain>
    </source>
</reference>
<feature type="transmembrane region" description="Helical" evidence="7">
    <location>
        <begin position="183"/>
        <end position="201"/>
    </location>
</feature>
<feature type="domain" description="EamA" evidence="8">
    <location>
        <begin position="8"/>
        <end position="139"/>
    </location>
</feature>
<proteinExistence type="inferred from homology"/>
<gene>
    <name evidence="9" type="ORF">J2Z35_000485</name>
</gene>
<evidence type="ECO:0000256" key="6">
    <source>
        <dbReference type="ARBA" id="ARBA00023136"/>
    </source>
</evidence>
<evidence type="ECO:0000256" key="2">
    <source>
        <dbReference type="ARBA" id="ARBA00007362"/>
    </source>
</evidence>
<comment type="caution">
    <text evidence="9">The sequence shown here is derived from an EMBL/GenBank/DDBJ whole genome shotgun (WGS) entry which is preliminary data.</text>
</comment>
<evidence type="ECO:0000256" key="7">
    <source>
        <dbReference type="SAM" id="Phobius"/>
    </source>
</evidence>
<keyword evidence="10" id="KW-1185">Reference proteome</keyword>
<feature type="transmembrane region" description="Helical" evidence="7">
    <location>
        <begin position="252"/>
        <end position="271"/>
    </location>
</feature>
<dbReference type="EMBL" id="JAGGLI010000003">
    <property type="protein sequence ID" value="MBP2026696.1"/>
    <property type="molecule type" value="Genomic_DNA"/>
</dbReference>
<keyword evidence="4 7" id="KW-0812">Transmembrane</keyword>
<evidence type="ECO:0000256" key="4">
    <source>
        <dbReference type="ARBA" id="ARBA00022692"/>
    </source>
</evidence>
<dbReference type="Gene3D" id="1.10.3730.20">
    <property type="match status" value="1"/>
</dbReference>
<dbReference type="RefSeq" id="WP_245330712.1">
    <property type="nucleotide sequence ID" value="NZ_JAGGLI010000003.1"/>
</dbReference>
<dbReference type="SUPFAM" id="SSF103481">
    <property type="entry name" value="Multidrug resistance efflux transporter EmrE"/>
    <property type="match status" value="2"/>
</dbReference>
<dbReference type="PANTHER" id="PTHR32322">
    <property type="entry name" value="INNER MEMBRANE TRANSPORTER"/>
    <property type="match status" value="1"/>
</dbReference>
<feature type="transmembrane region" description="Helical" evidence="7">
    <location>
        <begin position="71"/>
        <end position="90"/>
    </location>
</feature>
<evidence type="ECO:0000259" key="8">
    <source>
        <dbReference type="Pfam" id="PF00892"/>
    </source>
</evidence>
<feature type="domain" description="EamA" evidence="8">
    <location>
        <begin position="152"/>
        <end position="291"/>
    </location>
</feature>
<evidence type="ECO:0000256" key="3">
    <source>
        <dbReference type="ARBA" id="ARBA00022475"/>
    </source>
</evidence>
<keyword evidence="3" id="KW-1003">Cell membrane</keyword>
<protein>
    <submittedName>
        <fullName evidence="9">Drug/metabolite transporter (DMT)-like permease</fullName>
    </submittedName>
</protein>
<feature type="transmembrane region" description="Helical" evidence="7">
    <location>
        <begin position="154"/>
        <end position="171"/>
    </location>
</feature>
<evidence type="ECO:0000256" key="1">
    <source>
        <dbReference type="ARBA" id="ARBA00004651"/>
    </source>
</evidence>
<comment type="subcellular location">
    <subcellularLocation>
        <location evidence="1">Cell membrane</location>
        <topology evidence="1">Multi-pass membrane protein</topology>
    </subcellularLocation>
</comment>
<keyword evidence="6 7" id="KW-0472">Membrane</keyword>
<accession>A0ABS4KFZ1</accession>
<organism evidence="9 10">
    <name type="scientific">Acetoanaerobium pronyense</name>
    <dbReference type="NCBI Taxonomy" id="1482736"/>
    <lineage>
        <taxon>Bacteria</taxon>
        <taxon>Bacillati</taxon>
        <taxon>Bacillota</taxon>
        <taxon>Clostridia</taxon>
        <taxon>Peptostreptococcales</taxon>
        <taxon>Filifactoraceae</taxon>
        <taxon>Acetoanaerobium</taxon>
    </lineage>
</organism>
<feature type="transmembrane region" description="Helical" evidence="7">
    <location>
        <begin position="221"/>
        <end position="240"/>
    </location>
</feature>
<feature type="transmembrane region" description="Helical" evidence="7">
    <location>
        <begin position="38"/>
        <end position="59"/>
    </location>
</feature>
<dbReference type="PANTHER" id="PTHR32322:SF18">
    <property type="entry name" value="S-ADENOSYLMETHIONINE_S-ADENOSYLHOMOCYSTEINE TRANSPORTER"/>
    <property type="match status" value="1"/>
</dbReference>
<feature type="transmembrane region" description="Helical" evidence="7">
    <location>
        <begin position="96"/>
        <end position="117"/>
    </location>
</feature>
<feature type="transmembrane region" description="Helical" evidence="7">
    <location>
        <begin position="124"/>
        <end position="142"/>
    </location>
</feature>
<dbReference type="Proteomes" id="UP001314903">
    <property type="component" value="Unassembled WGS sequence"/>
</dbReference>
<dbReference type="InterPro" id="IPR000620">
    <property type="entry name" value="EamA_dom"/>
</dbReference>
<evidence type="ECO:0000313" key="10">
    <source>
        <dbReference type="Proteomes" id="UP001314903"/>
    </source>
</evidence>
<feature type="transmembrane region" description="Helical" evidence="7">
    <location>
        <begin position="7"/>
        <end position="26"/>
    </location>
</feature>
<dbReference type="Pfam" id="PF00892">
    <property type="entry name" value="EamA"/>
    <property type="match status" value="2"/>
</dbReference>
<keyword evidence="5 7" id="KW-1133">Transmembrane helix</keyword>
<evidence type="ECO:0000313" key="9">
    <source>
        <dbReference type="EMBL" id="MBP2026696.1"/>
    </source>
</evidence>